<dbReference type="EMBL" id="SWFT01000161">
    <property type="protein sequence ID" value="KAA8896974.1"/>
    <property type="molecule type" value="Genomic_DNA"/>
</dbReference>
<keyword evidence="2" id="KW-0472">Membrane</keyword>
<feature type="transmembrane region" description="Helical" evidence="2">
    <location>
        <begin position="46"/>
        <end position="66"/>
    </location>
</feature>
<dbReference type="AlphaFoldDB" id="A0A642UD26"/>
<protein>
    <submittedName>
        <fullName evidence="3">Uncharacterized protein</fullName>
    </submittedName>
</protein>
<feature type="region of interest" description="Disordered" evidence="1">
    <location>
        <begin position="1"/>
        <end position="29"/>
    </location>
</feature>
<name>A0A642UD26_DIURU</name>
<gene>
    <name evidence="3" type="ORF">DIURU_005487</name>
</gene>
<keyword evidence="4" id="KW-1185">Reference proteome</keyword>
<evidence type="ECO:0000313" key="3">
    <source>
        <dbReference type="EMBL" id="KAA8896974.1"/>
    </source>
</evidence>
<accession>A0A642UD26</accession>
<evidence type="ECO:0000313" key="4">
    <source>
        <dbReference type="Proteomes" id="UP000449547"/>
    </source>
</evidence>
<dbReference type="VEuPathDB" id="FungiDB:DIURU_005487"/>
<evidence type="ECO:0000256" key="1">
    <source>
        <dbReference type="SAM" id="MobiDB-lite"/>
    </source>
</evidence>
<sequence>MFARVLRQQARRGARQYSSESFTNKHGFNLNPPPVHAYWNARNATVLVAFVPVFLGAGALAKYVGYNLPGWDGLLEFSKSEQSPVGKQAFAEPQPYKN</sequence>
<dbReference type="RefSeq" id="XP_034009716.1">
    <property type="nucleotide sequence ID" value="XM_034158474.1"/>
</dbReference>
<reference evidence="3 4" key="1">
    <citation type="submission" date="2019-07" db="EMBL/GenBank/DDBJ databases">
        <title>Genome assembly of two rare yeast pathogens: Diutina rugosa and Trichomonascus ciferrii.</title>
        <authorList>
            <person name="Mixao V."/>
            <person name="Saus E."/>
            <person name="Hansen A."/>
            <person name="Lass-Flor C."/>
            <person name="Gabaldon T."/>
        </authorList>
    </citation>
    <scope>NUCLEOTIDE SEQUENCE [LARGE SCALE GENOMIC DNA]</scope>
    <source>
        <strain evidence="3 4">CBS 613</strain>
    </source>
</reference>
<dbReference type="Proteomes" id="UP000449547">
    <property type="component" value="Unassembled WGS sequence"/>
</dbReference>
<keyword evidence="2" id="KW-1133">Transmembrane helix</keyword>
<organism evidence="3 4">
    <name type="scientific">Diutina rugosa</name>
    <name type="common">Yeast</name>
    <name type="synonym">Candida rugosa</name>
    <dbReference type="NCBI Taxonomy" id="5481"/>
    <lineage>
        <taxon>Eukaryota</taxon>
        <taxon>Fungi</taxon>
        <taxon>Dikarya</taxon>
        <taxon>Ascomycota</taxon>
        <taxon>Saccharomycotina</taxon>
        <taxon>Pichiomycetes</taxon>
        <taxon>Debaryomycetaceae</taxon>
        <taxon>Diutina</taxon>
    </lineage>
</organism>
<dbReference type="OrthoDB" id="4073665at2759"/>
<comment type="caution">
    <text evidence="3">The sequence shown here is derived from an EMBL/GenBank/DDBJ whole genome shotgun (WGS) entry which is preliminary data.</text>
</comment>
<keyword evidence="2" id="KW-0812">Transmembrane</keyword>
<proteinExistence type="predicted"/>
<dbReference type="OMA" id="APFNNKY"/>
<dbReference type="GeneID" id="54784138"/>
<feature type="compositionally biased region" description="Polar residues" evidence="1">
    <location>
        <begin position="16"/>
        <end position="26"/>
    </location>
</feature>
<evidence type="ECO:0000256" key="2">
    <source>
        <dbReference type="SAM" id="Phobius"/>
    </source>
</evidence>